<dbReference type="SUPFAM" id="SSF54928">
    <property type="entry name" value="RNA-binding domain, RBD"/>
    <property type="match status" value="1"/>
</dbReference>
<evidence type="ECO:0000313" key="1">
    <source>
        <dbReference type="EMBL" id="GIQ87104.1"/>
    </source>
</evidence>
<reference evidence="1 2" key="1">
    <citation type="journal article" date="2018" name="PLoS ONE">
        <title>The draft genome of Kipferlia bialata reveals reductive genome evolution in fornicate parasites.</title>
        <authorList>
            <person name="Tanifuji G."/>
            <person name="Takabayashi S."/>
            <person name="Kume K."/>
            <person name="Takagi M."/>
            <person name="Nakayama T."/>
            <person name="Kamikawa R."/>
            <person name="Inagaki Y."/>
            <person name="Hashimoto T."/>
        </authorList>
    </citation>
    <scope>NUCLEOTIDE SEQUENCE [LARGE SCALE GENOMIC DNA]</scope>
    <source>
        <strain evidence="1">NY0173</strain>
    </source>
</reference>
<comment type="caution">
    <text evidence="1">The sequence shown here is derived from an EMBL/GenBank/DDBJ whole genome shotgun (WGS) entry which is preliminary data.</text>
</comment>
<accession>A0A9K3GKC8</accession>
<organism evidence="1 2">
    <name type="scientific">Kipferlia bialata</name>
    <dbReference type="NCBI Taxonomy" id="797122"/>
    <lineage>
        <taxon>Eukaryota</taxon>
        <taxon>Metamonada</taxon>
        <taxon>Carpediemonas-like organisms</taxon>
        <taxon>Kipferlia</taxon>
    </lineage>
</organism>
<dbReference type="EMBL" id="BDIP01002973">
    <property type="protein sequence ID" value="GIQ87104.1"/>
    <property type="molecule type" value="Genomic_DNA"/>
</dbReference>
<sequence length="79" mass="8546">MVEMAEEEGFPGVISSGCIVTDSLDKSLHGEITGYVTLLFETPEQAVGFHGFMNGRHFGGREVSALFVEDLEIGNLLVN</sequence>
<dbReference type="GO" id="GO:0003676">
    <property type="term" value="F:nucleic acid binding"/>
    <property type="evidence" value="ECO:0007669"/>
    <property type="project" value="InterPro"/>
</dbReference>
<proteinExistence type="predicted"/>
<keyword evidence="2" id="KW-1185">Reference proteome</keyword>
<dbReference type="AlphaFoldDB" id="A0A9K3GKC8"/>
<dbReference type="OrthoDB" id="5411533at2759"/>
<gene>
    <name evidence="1" type="ORF">KIPB_009075</name>
</gene>
<protein>
    <submittedName>
        <fullName evidence="1">Uncharacterized protein</fullName>
    </submittedName>
</protein>
<dbReference type="Proteomes" id="UP000265618">
    <property type="component" value="Unassembled WGS sequence"/>
</dbReference>
<evidence type="ECO:0000313" key="2">
    <source>
        <dbReference type="Proteomes" id="UP000265618"/>
    </source>
</evidence>
<dbReference type="InterPro" id="IPR035979">
    <property type="entry name" value="RBD_domain_sf"/>
</dbReference>
<name>A0A9K3GKC8_9EUKA</name>